<dbReference type="Gene3D" id="1.10.238.260">
    <property type="match status" value="1"/>
</dbReference>
<reference evidence="11 12" key="1">
    <citation type="submission" date="2015-09" db="EMBL/GenBank/DDBJ databases">
        <title>Identification and resolution of microdiversity through metagenomic sequencing of parallel consortia.</title>
        <authorList>
            <person name="Nelson W.C."/>
            <person name="Romine M.F."/>
            <person name="Lindemann S.R."/>
        </authorList>
    </citation>
    <scope>NUCLEOTIDE SEQUENCE [LARGE SCALE GENOMIC DNA]</scope>
    <source>
        <strain evidence="11">Ana</strain>
    </source>
</reference>
<dbReference type="Gene3D" id="3.30.160.270">
    <property type="match status" value="1"/>
</dbReference>
<protein>
    <recommendedName>
        <fullName evidence="8">Citramalate synthase</fullName>
        <ecNumber evidence="8">2.3.3.21</ecNumber>
    </recommendedName>
</protein>
<dbReference type="InterPro" id="IPR013785">
    <property type="entry name" value="Aldolase_TIM"/>
</dbReference>
<sequence>MTLARKVLIYDTTLRDGIQRHGIACSLEDKIKIARKLDQIGVPFIEGGWPGANAVDTQLFEYFQQEPLAHSQLVAFGSTRRPHQRASENNMLKALLEANTQWLTIFGKSWDLHVTDALKVSLDENLAMIQDSVAFLRLHDRRVIYDAEHWFDGYKANPEYALKTLGAAVQSGAEWLVLCDTNGGTLPREVAAIAQQVQTWLGRYHEISPLPRLGIHTHNDSGTAVAATLAAVEAGADMVHGTMNGYGERCGNADLCSVIPNLQLKMGHDCLSPHQLTNLTQTSRFVSEIVNLAPDDHAPYVGRSAFAHKGGIHISAVARNPKTYEHICPEAIGNRRHIVVSSSSGASTVLAKAKSYNLELKKDDPVMRQIINEVKELESKGYQFEAAEASFELLMLKALGKHQPLFQLRGFEVSYDVLQSDVQCNIGARATVKVSVQGKDILEVAECMGPVSALDKALRKALVKFYPVIDRFYLTDYKVRILNSEAGTAANIRVLVESSNGDQRWSTIGVSVNILEASYQAVAAGIVYGLYRDSLSTQRSHLVEV</sequence>
<keyword evidence="11" id="KW-0012">Acyltransferase</keyword>
<dbReference type="EMBL" id="LJZR01000009">
    <property type="protein sequence ID" value="KPQ35905.1"/>
    <property type="molecule type" value="Genomic_DNA"/>
</dbReference>
<dbReference type="PANTHER" id="PTHR43538:SF1">
    <property type="entry name" value="(R)-CITRAMALATE SYNTHASE"/>
    <property type="match status" value="1"/>
</dbReference>
<evidence type="ECO:0000313" key="12">
    <source>
        <dbReference type="Proteomes" id="UP000050465"/>
    </source>
</evidence>
<dbReference type="UniPathway" id="UPA00047">
    <property type="reaction ID" value="UER00066"/>
</dbReference>
<evidence type="ECO:0000256" key="5">
    <source>
        <dbReference type="ARBA" id="ARBA00022679"/>
    </source>
</evidence>
<keyword evidence="6" id="KW-0100">Branched-chain amino acid biosynthesis</keyword>
<evidence type="ECO:0000256" key="9">
    <source>
        <dbReference type="RuleBase" id="RU003523"/>
    </source>
</evidence>
<keyword evidence="5 9" id="KW-0808">Transferase</keyword>
<dbReference type="InterPro" id="IPR005675">
    <property type="entry name" value="Citramal_synthase"/>
</dbReference>
<comment type="similarity">
    <text evidence="2 9">Belongs to the alpha-IPM synthase/homocitrate synthase family.</text>
</comment>
<evidence type="ECO:0000256" key="6">
    <source>
        <dbReference type="ARBA" id="ARBA00023304"/>
    </source>
</evidence>
<comment type="catalytic activity">
    <reaction evidence="7">
        <text>pyruvate + acetyl-CoA + H2O = (3R)-citramalate + CoA + H(+)</text>
        <dbReference type="Rhea" id="RHEA:19045"/>
        <dbReference type="ChEBI" id="CHEBI:15361"/>
        <dbReference type="ChEBI" id="CHEBI:15377"/>
        <dbReference type="ChEBI" id="CHEBI:15378"/>
        <dbReference type="ChEBI" id="CHEBI:30934"/>
        <dbReference type="ChEBI" id="CHEBI:57287"/>
        <dbReference type="ChEBI" id="CHEBI:57288"/>
        <dbReference type="EC" id="2.3.3.21"/>
    </reaction>
</comment>
<gene>
    <name evidence="11" type="primary">leuA</name>
    <name evidence="11" type="ORF">HLUCCA11_08395</name>
</gene>
<dbReference type="STRING" id="1666911.HLUCCA11_08395"/>
<dbReference type="Proteomes" id="UP000050465">
    <property type="component" value="Unassembled WGS sequence"/>
</dbReference>
<dbReference type="InterPro" id="IPR036230">
    <property type="entry name" value="LeuA_allosteric_dom_sf"/>
</dbReference>
<dbReference type="NCBIfam" id="TIGR00977">
    <property type="entry name" value="citramal_synth"/>
    <property type="match status" value="1"/>
</dbReference>
<dbReference type="Pfam" id="PF00682">
    <property type="entry name" value="HMGL-like"/>
    <property type="match status" value="1"/>
</dbReference>
<dbReference type="InterPro" id="IPR002034">
    <property type="entry name" value="AIPM/Hcit_synth_CS"/>
</dbReference>
<dbReference type="GO" id="GO:0043714">
    <property type="term" value="F:(R)-citramalate synthase activity"/>
    <property type="evidence" value="ECO:0007669"/>
    <property type="project" value="UniProtKB-UniRule"/>
</dbReference>
<evidence type="ECO:0000259" key="10">
    <source>
        <dbReference type="PROSITE" id="PS50991"/>
    </source>
</evidence>
<dbReference type="EC" id="2.3.3.21" evidence="8"/>
<dbReference type="PROSITE" id="PS00816">
    <property type="entry name" value="AIPM_HOMOCIT_SYNTH_2"/>
    <property type="match status" value="1"/>
</dbReference>
<dbReference type="Gene3D" id="3.20.20.70">
    <property type="entry name" value="Aldolase class I"/>
    <property type="match status" value="1"/>
</dbReference>
<evidence type="ECO:0000256" key="1">
    <source>
        <dbReference type="ARBA" id="ARBA00004743"/>
    </source>
</evidence>
<evidence type="ECO:0000256" key="4">
    <source>
        <dbReference type="ARBA" id="ARBA00022624"/>
    </source>
</evidence>
<evidence type="ECO:0000256" key="2">
    <source>
        <dbReference type="ARBA" id="ARBA00006154"/>
    </source>
</evidence>
<evidence type="ECO:0000256" key="8">
    <source>
        <dbReference type="NCBIfam" id="TIGR00977"/>
    </source>
</evidence>
<dbReference type="PROSITE" id="PS50991">
    <property type="entry name" value="PYR_CT"/>
    <property type="match status" value="1"/>
</dbReference>
<proteinExistence type="inferred from homology"/>
<dbReference type="Pfam" id="PF08502">
    <property type="entry name" value="LeuA_dimer"/>
    <property type="match status" value="1"/>
</dbReference>
<evidence type="ECO:0000313" key="11">
    <source>
        <dbReference type="EMBL" id="KPQ35905.1"/>
    </source>
</evidence>
<dbReference type="PROSITE" id="PS00815">
    <property type="entry name" value="AIPM_HOMOCIT_SYNTH_1"/>
    <property type="match status" value="1"/>
</dbReference>
<dbReference type="InterPro" id="IPR000891">
    <property type="entry name" value="PYR_CT"/>
</dbReference>
<accession>A0A0P7ZRB9</accession>
<dbReference type="CDD" id="cd07941">
    <property type="entry name" value="DRE_TIM_LeuA3"/>
    <property type="match status" value="1"/>
</dbReference>
<organism evidence="11 12">
    <name type="scientific">Phormidesmis priestleyi Ana</name>
    <dbReference type="NCBI Taxonomy" id="1666911"/>
    <lineage>
        <taxon>Bacteria</taxon>
        <taxon>Bacillati</taxon>
        <taxon>Cyanobacteriota</taxon>
        <taxon>Cyanophyceae</taxon>
        <taxon>Leptolyngbyales</taxon>
        <taxon>Leptolyngbyaceae</taxon>
        <taxon>Phormidesmis</taxon>
    </lineage>
</organism>
<dbReference type="GO" id="GO:0009097">
    <property type="term" value="P:isoleucine biosynthetic process"/>
    <property type="evidence" value="ECO:0007669"/>
    <property type="project" value="UniProtKB-UniRule"/>
</dbReference>
<comment type="pathway">
    <text evidence="1">Amino-acid biosynthesis; L-isoleucine biosynthesis; 2-oxobutanoate from pyruvate: step 1/3.</text>
</comment>
<evidence type="ECO:0000256" key="7">
    <source>
        <dbReference type="ARBA" id="ARBA00048263"/>
    </source>
</evidence>
<dbReference type="PANTHER" id="PTHR43538">
    <property type="entry name" value="ALPHA-IPM SYNTHASE/HOMOCITRATE SYNTHASE"/>
    <property type="match status" value="1"/>
</dbReference>
<keyword evidence="3" id="KW-0028">Amino-acid biosynthesis</keyword>
<dbReference type="AlphaFoldDB" id="A0A0P7ZRB9"/>
<dbReference type="GO" id="GO:0009098">
    <property type="term" value="P:L-leucine biosynthetic process"/>
    <property type="evidence" value="ECO:0007669"/>
    <property type="project" value="InterPro"/>
</dbReference>
<feature type="domain" description="Pyruvate carboxyltransferase" evidence="10">
    <location>
        <begin position="7"/>
        <end position="277"/>
    </location>
</feature>
<dbReference type="SMART" id="SM00917">
    <property type="entry name" value="LeuA_dimer"/>
    <property type="match status" value="1"/>
</dbReference>
<dbReference type="InterPro" id="IPR054691">
    <property type="entry name" value="LeuA/HCS_post-cat"/>
</dbReference>
<dbReference type="SUPFAM" id="SSF51569">
    <property type="entry name" value="Aldolase"/>
    <property type="match status" value="1"/>
</dbReference>
<dbReference type="Pfam" id="PF22617">
    <property type="entry name" value="HCS_D2"/>
    <property type="match status" value="1"/>
</dbReference>
<keyword evidence="4" id="KW-0412">Isoleucine biosynthesis</keyword>
<dbReference type="InterPro" id="IPR013709">
    <property type="entry name" value="2-isopropylmalate_synth_dimer"/>
</dbReference>
<comment type="caution">
    <text evidence="11">The sequence shown here is derived from an EMBL/GenBank/DDBJ whole genome shotgun (WGS) entry which is preliminary data.</text>
</comment>
<evidence type="ECO:0000256" key="3">
    <source>
        <dbReference type="ARBA" id="ARBA00022605"/>
    </source>
</evidence>
<dbReference type="PATRIC" id="fig|1666911.3.peg.4056"/>
<dbReference type="SUPFAM" id="SSF110921">
    <property type="entry name" value="2-isopropylmalate synthase LeuA, allosteric (dimerisation) domain"/>
    <property type="match status" value="1"/>
</dbReference>
<dbReference type="GO" id="GO:0003852">
    <property type="term" value="F:2-isopropylmalate synthase activity"/>
    <property type="evidence" value="ECO:0007669"/>
    <property type="project" value="InterPro"/>
</dbReference>
<name>A0A0P7ZRB9_9CYAN</name>